<dbReference type="InterPro" id="IPR017850">
    <property type="entry name" value="Alkaline_phosphatase_core_sf"/>
</dbReference>
<dbReference type="Gene3D" id="3.40.720.10">
    <property type="entry name" value="Alkaline Phosphatase, subunit A"/>
    <property type="match status" value="1"/>
</dbReference>
<dbReference type="AlphaFoldDB" id="C5KH64"/>
<evidence type="ECO:0000313" key="2">
    <source>
        <dbReference type="Proteomes" id="UP000007800"/>
    </source>
</evidence>
<evidence type="ECO:0000313" key="1">
    <source>
        <dbReference type="EMBL" id="EER15926.1"/>
    </source>
</evidence>
<gene>
    <name evidence="1" type="ORF">Pmar_PMAR003383</name>
</gene>
<dbReference type="PANTHER" id="PTHR10151:SF120">
    <property type="entry name" value="BIS(5'-ADENOSYL)-TRIPHOSPHATASE"/>
    <property type="match status" value="1"/>
</dbReference>
<evidence type="ECO:0008006" key="3">
    <source>
        <dbReference type="Google" id="ProtNLM"/>
    </source>
</evidence>
<reference evidence="1 2" key="1">
    <citation type="submission" date="2008-07" db="EMBL/GenBank/DDBJ databases">
        <authorList>
            <person name="El-Sayed N."/>
            <person name="Caler E."/>
            <person name="Inman J."/>
            <person name="Amedeo P."/>
            <person name="Hass B."/>
            <person name="Wortman J."/>
        </authorList>
    </citation>
    <scope>NUCLEOTIDE SEQUENCE [LARGE SCALE GENOMIC DNA]</scope>
    <source>
        <strain evidence="2">ATCC 50983 / TXsc</strain>
    </source>
</reference>
<sequence length="423" mass="47315">MPIGLPFKPSSLLMHRRILMRGFATQAFQVNGHRYCIPEHGQHVVGICVDGCCPEYLKAAKFHMPNLNRKILAESKGHMKIVRSAMPTLTNPNNMSIVTGVPPAIHGISGNYYFDVNTQKEVMMTGPELLRCPTIFPEFLKVPDTVVVILTVKHKVFTETPRDLLSPRWIQQLLVRFTNGKIASFSDLSNEWREVPSVYSAESSLFMLDLGIGLLDFLAYTQPEKRVLAYFSTTDFIQHKYAPFDYEAMMFYKALDERLGALHERGVVIGVTADHGMSDKTDPSIAQEPNVVYIESELAAHGIVGGRCILPITDPYVRHHGALGGYAIVYVPPESVERSFGILEDLGKYDDAPFMVYRREDAAELFELPVDRIGDLILDGGPSTVLGRTPEYHDLSQVGVCRVEAREFLSFHVLGSEVALAWL</sequence>
<dbReference type="EMBL" id="GG673069">
    <property type="protein sequence ID" value="EER15926.1"/>
    <property type="molecule type" value="Genomic_DNA"/>
</dbReference>
<keyword evidence="2" id="KW-1185">Reference proteome</keyword>
<dbReference type="Gene3D" id="3.30.1360.110">
    <property type="entry name" value="Domain 2, Phosphonoacetate Hydrolase"/>
    <property type="match status" value="1"/>
</dbReference>
<dbReference type="PANTHER" id="PTHR10151">
    <property type="entry name" value="ECTONUCLEOTIDE PYROPHOSPHATASE/PHOSPHODIESTERASE"/>
    <property type="match status" value="1"/>
</dbReference>
<dbReference type="Pfam" id="PF01663">
    <property type="entry name" value="Phosphodiest"/>
    <property type="match status" value="1"/>
</dbReference>
<dbReference type="GO" id="GO:0016787">
    <property type="term" value="F:hydrolase activity"/>
    <property type="evidence" value="ECO:0007669"/>
    <property type="project" value="UniProtKB-ARBA"/>
</dbReference>
<dbReference type="OrthoDB" id="445007at2759"/>
<proteinExistence type="predicted"/>
<dbReference type="GeneID" id="9060762"/>
<organism evidence="2">
    <name type="scientific">Perkinsus marinus (strain ATCC 50983 / TXsc)</name>
    <dbReference type="NCBI Taxonomy" id="423536"/>
    <lineage>
        <taxon>Eukaryota</taxon>
        <taxon>Sar</taxon>
        <taxon>Alveolata</taxon>
        <taxon>Perkinsozoa</taxon>
        <taxon>Perkinsea</taxon>
        <taxon>Perkinsida</taxon>
        <taxon>Perkinsidae</taxon>
        <taxon>Perkinsus</taxon>
    </lineage>
</organism>
<dbReference type="InterPro" id="IPR002591">
    <property type="entry name" value="Phosphodiest/P_Trfase"/>
</dbReference>
<dbReference type="OMA" id="ICPIADP"/>
<protein>
    <recommendedName>
        <fullName evidence="3">Phosphonoacetate hydrolase</fullName>
    </recommendedName>
</protein>
<dbReference type="InParanoid" id="C5KH64"/>
<accession>C5KH64</accession>
<name>C5KH64_PERM5</name>
<dbReference type="SUPFAM" id="SSF53649">
    <property type="entry name" value="Alkaline phosphatase-like"/>
    <property type="match status" value="1"/>
</dbReference>
<dbReference type="InterPro" id="IPR023116">
    <property type="entry name" value="Phosphonoacetate_hydro_insert"/>
</dbReference>
<dbReference type="RefSeq" id="XP_002784130.1">
    <property type="nucleotide sequence ID" value="XM_002784084.1"/>
</dbReference>
<dbReference type="Proteomes" id="UP000007800">
    <property type="component" value="Unassembled WGS sequence"/>
</dbReference>